<dbReference type="PANTHER" id="PTHR24223:SF353">
    <property type="entry name" value="ABC TRANSPORTER ATP-BINDING PROTEIN_PERMEASE VMR1-RELATED"/>
    <property type="match status" value="1"/>
</dbReference>
<dbReference type="CDD" id="cd18604">
    <property type="entry name" value="ABC_6TM_VMR1_D2_like"/>
    <property type="match status" value="1"/>
</dbReference>
<dbReference type="Proteomes" id="UP000803844">
    <property type="component" value="Unassembled WGS sequence"/>
</dbReference>
<feature type="transmembrane region" description="Helical" evidence="11">
    <location>
        <begin position="366"/>
        <end position="393"/>
    </location>
</feature>
<evidence type="ECO:0000256" key="9">
    <source>
        <dbReference type="ARBA" id="ARBA00023180"/>
    </source>
</evidence>
<feature type="transmembrane region" description="Helical" evidence="11">
    <location>
        <begin position="486"/>
        <end position="505"/>
    </location>
</feature>
<feature type="region of interest" description="Disordered" evidence="10">
    <location>
        <begin position="1180"/>
        <end position="1200"/>
    </location>
</feature>
<dbReference type="InterPro" id="IPR003593">
    <property type="entry name" value="AAA+_ATPase"/>
</dbReference>
<keyword evidence="6" id="KW-0067">ATP-binding</keyword>
<evidence type="ECO:0000256" key="10">
    <source>
        <dbReference type="SAM" id="MobiDB-lite"/>
    </source>
</evidence>
<feature type="transmembrane region" description="Helical" evidence="11">
    <location>
        <begin position="89"/>
        <end position="108"/>
    </location>
</feature>
<evidence type="ECO:0000259" key="13">
    <source>
        <dbReference type="PROSITE" id="PS50929"/>
    </source>
</evidence>
<dbReference type="PROSITE" id="PS00211">
    <property type="entry name" value="ABC_TRANSPORTER_1"/>
    <property type="match status" value="1"/>
</dbReference>
<dbReference type="EMBL" id="MU032346">
    <property type="protein sequence ID" value="KAF3767203.1"/>
    <property type="molecule type" value="Genomic_DNA"/>
</dbReference>
<evidence type="ECO:0000256" key="5">
    <source>
        <dbReference type="ARBA" id="ARBA00022741"/>
    </source>
</evidence>
<feature type="transmembrane region" description="Helical" evidence="11">
    <location>
        <begin position="1104"/>
        <end position="1125"/>
    </location>
</feature>
<keyword evidence="15" id="KW-1185">Reference proteome</keyword>
<feature type="transmembrane region" description="Helical" evidence="11">
    <location>
        <begin position="332"/>
        <end position="354"/>
    </location>
</feature>
<evidence type="ECO:0000256" key="6">
    <source>
        <dbReference type="ARBA" id="ARBA00022840"/>
    </source>
</evidence>
<dbReference type="PROSITE" id="PS50929">
    <property type="entry name" value="ABC_TM1F"/>
    <property type="match status" value="2"/>
</dbReference>
<dbReference type="GO" id="GO:0005524">
    <property type="term" value="F:ATP binding"/>
    <property type="evidence" value="ECO:0007669"/>
    <property type="project" value="UniProtKB-KW"/>
</dbReference>
<evidence type="ECO:0008006" key="16">
    <source>
        <dbReference type="Google" id="ProtNLM"/>
    </source>
</evidence>
<feature type="domain" description="ABC transmembrane type-1" evidence="13">
    <location>
        <begin position="226"/>
        <end position="517"/>
    </location>
</feature>
<sequence>MYSLVCPSPWWEKGHFSNCVEETYFDTLISLAMIAFSVFMIFISAFIRQRQRVRGSSVPNHATESEDETLTSCNEDVQRCNTTTRRAQLLEAVVLITDIVISSSLYAHSEAIYYAQWICFFLTIPSHLAIAPISTTWVFSLAHMDSKHAARSETATRISQLSFSWMDELLWKVFRAGPLQQIDLYPLSPKLAAAAVIPDFRDNTTTSLSLLLRLFQYFEIDFLQQVAWATVTDVAVFVPPLLIKLILEHLQSPDHGPASTPWLYVSCLLIASLVTGASRCQCEWMGDQISSRTRTVLLDEIYAKILRRRMERPSSGEEKVGKEDQHTSDGTIFNFVAADVHFISFISGFLYLIWVTFPVQITIGTWLLYQILGVSGILGMAFMVALLPLNIFLSRRLGAVQAKVMQAGDSRIQASNELLNAIRTIKFNAWEVSFKERVLEKRHLEIRTMRTYFIWWSIARTLFYSIPSIITIITLLFYTVVFGQTLTTSVAFPALATFAVVRAPLSKVADSITFLIKAYMSLCRIGQFLQTNETAKYTQAAATQSTFVGFSHATLTWPTSGAAEESLESGEETALLANEQPPVKFRLENLDMIFRENALNIVCGPSGSGKSSLLLALMGEMQLEAGQVFSPSVSGTRMARRSTYGPNSDFPTELDNTTAYCPHEPWILNQSIRANILLGLPFNGTRYEEVLHSVALHADLASLKRGDQTVAGENGSRLSGGQQQRVSLARALYSTSKYMFLDDCLSALDSHTARHVFFQAIKGPLMDGRTCVLATHHTHLAVPNSDFVVKLEAGRVSAQGAPGEVDNKDTYEAKISKTSQVGKPPDAQEEDDEEGDDDESKAEGSVSWSVMKDYLKSMGHTIFWITVAVAFGVQQLSGLSMNLWVQEWASQYGNLGRKRDQVSSHSSQVAEKVPAWYYLSIYTVLCLGFAVITFLRDILTFSASLKASSAIYERLLDSVLFAKLAFFDRPIGQIINRLSKDISAVDQSLASFTLTAVQLTATVLMIVLLMVWVLPGKLVLILLLAGIFALYYLITAVYIRGAQDLKRIEAISRSPLYQHVGETIAGYVSIRGYGREAMFTKKHGTLVDGLNQPTLLLQASQQWLLVRVDMLSSIVIFVVGVFIIWSARSIDAGAAGLILTYAATFTEHMQWLVQIYGLVQQHLTSVERIAEYISIEKETSGPVQGHDRHSSQTVPENWPTQQQGGVRFHSFTARYDEHLEPVLRGINLQAKPGERLAIVGRTGAGKSSMALALLRVLEADRNDGGRIEIDGVDIANVNLSRLRGQAVTMVSQEPQLFNGSVRTNLDPLGQHSDAEIADVLRSMHPPRQKHDPGSSPDLLRDLLQPENALSRGQRQLLCVARAILRRSGVLILDEATANVDHAADAAIQAGLRSQVAAGTTVITIAHRLLTIADYDRVVVLDAGRVVEEGSVRELLGRDGGEGVFRRLCEESGHLMEILQAAK</sequence>
<feature type="transmembrane region" description="Helical" evidence="11">
    <location>
        <begin position="989"/>
        <end position="1012"/>
    </location>
</feature>
<feature type="compositionally biased region" description="Polar residues" evidence="10">
    <location>
        <begin position="1191"/>
        <end position="1200"/>
    </location>
</feature>
<evidence type="ECO:0000259" key="12">
    <source>
        <dbReference type="PROSITE" id="PS50893"/>
    </source>
</evidence>
<feature type="transmembrane region" description="Helical" evidence="11">
    <location>
        <begin position="1018"/>
        <end position="1039"/>
    </location>
</feature>
<feature type="domain" description="ABC transmembrane type-1" evidence="13">
    <location>
        <begin position="865"/>
        <end position="1161"/>
    </location>
</feature>
<evidence type="ECO:0000256" key="8">
    <source>
        <dbReference type="ARBA" id="ARBA00023136"/>
    </source>
</evidence>
<feature type="transmembrane region" description="Helical" evidence="11">
    <location>
        <begin position="28"/>
        <end position="47"/>
    </location>
</feature>
<dbReference type="InterPro" id="IPR050173">
    <property type="entry name" value="ABC_transporter_C-like"/>
</dbReference>
<feature type="region of interest" description="Disordered" evidence="10">
    <location>
        <begin position="798"/>
        <end position="844"/>
    </location>
</feature>
<dbReference type="CDD" id="cd03250">
    <property type="entry name" value="ABCC_MRP_domain1"/>
    <property type="match status" value="1"/>
</dbReference>
<evidence type="ECO:0000256" key="7">
    <source>
        <dbReference type="ARBA" id="ARBA00022989"/>
    </source>
</evidence>
<dbReference type="PANTHER" id="PTHR24223">
    <property type="entry name" value="ATP-BINDING CASSETTE SUB-FAMILY C"/>
    <property type="match status" value="1"/>
</dbReference>
<evidence type="ECO:0000313" key="14">
    <source>
        <dbReference type="EMBL" id="KAF3767203.1"/>
    </source>
</evidence>
<evidence type="ECO:0000256" key="2">
    <source>
        <dbReference type="ARBA" id="ARBA00022448"/>
    </source>
</evidence>
<accession>A0A9P4Y5Q7</accession>
<evidence type="ECO:0000256" key="4">
    <source>
        <dbReference type="ARBA" id="ARBA00022737"/>
    </source>
</evidence>
<dbReference type="Gene3D" id="3.40.50.300">
    <property type="entry name" value="P-loop containing nucleotide triphosphate hydrolases"/>
    <property type="match status" value="2"/>
</dbReference>
<dbReference type="InterPro" id="IPR003439">
    <property type="entry name" value="ABC_transporter-like_ATP-bd"/>
</dbReference>
<dbReference type="InterPro" id="IPR027417">
    <property type="entry name" value="P-loop_NTPase"/>
</dbReference>
<dbReference type="GeneID" id="63841852"/>
<feature type="compositionally biased region" description="Acidic residues" evidence="10">
    <location>
        <begin position="827"/>
        <end position="840"/>
    </location>
</feature>
<evidence type="ECO:0000256" key="1">
    <source>
        <dbReference type="ARBA" id="ARBA00004141"/>
    </source>
</evidence>
<comment type="caution">
    <text evidence="14">The sequence shown here is derived from an EMBL/GenBank/DDBJ whole genome shotgun (WGS) entry which is preliminary data.</text>
</comment>
<keyword evidence="7 11" id="KW-1133">Transmembrane helix</keyword>
<dbReference type="Pfam" id="PF00005">
    <property type="entry name" value="ABC_tran"/>
    <property type="match status" value="2"/>
</dbReference>
<proteinExistence type="predicted"/>
<feature type="domain" description="ABC transporter" evidence="12">
    <location>
        <begin position="1206"/>
        <end position="1447"/>
    </location>
</feature>
<dbReference type="CDD" id="cd03244">
    <property type="entry name" value="ABCC_MRP_domain2"/>
    <property type="match status" value="1"/>
</dbReference>
<dbReference type="CDD" id="cd18596">
    <property type="entry name" value="ABC_6TM_VMR1_D1_like"/>
    <property type="match status" value="1"/>
</dbReference>
<dbReference type="PROSITE" id="PS50893">
    <property type="entry name" value="ABC_TRANSPORTER_2"/>
    <property type="match status" value="2"/>
</dbReference>
<keyword evidence="2" id="KW-0813">Transport</keyword>
<feature type="transmembrane region" description="Helical" evidence="11">
    <location>
        <begin position="915"/>
        <end position="935"/>
    </location>
</feature>
<dbReference type="FunFam" id="1.20.1560.10:FF:000010">
    <property type="entry name" value="Multidrug resistance-associated ABC transporter"/>
    <property type="match status" value="1"/>
</dbReference>
<reference evidence="14" key="1">
    <citation type="journal article" date="2020" name="Phytopathology">
        <title>Genome sequence of the chestnut blight fungus Cryphonectria parasitica EP155: A fundamental resource for an archetypical invasive plant pathogen.</title>
        <authorList>
            <person name="Crouch J.A."/>
            <person name="Dawe A."/>
            <person name="Aerts A."/>
            <person name="Barry K."/>
            <person name="Churchill A.C.L."/>
            <person name="Grimwood J."/>
            <person name="Hillman B."/>
            <person name="Milgroom M.G."/>
            <person name="Pangilinan J."/>
            <person name="Smith M."/>
            <person name="Salamov A."/>
            <person name="Schmutz J."/>
            <person name="Yadav J."/>
            <person name="Grigoriev I.V."/>
            <person name="Nuss D."/>
        </authorList>
    </citation>
    <scope>NUCLEOTIDE SEQUENCE</scope>
    <source>
        <strain evidence="14">EP155</strain>
    </source>
</reference>
<keyword evidence="8 11" id="KW-0472">Membrane</keyword>
<protein>
    <recommendedName>
        <fullName evidence="16">ABC transporter</fullName>
    </recommendedName>
</protein>
<gene>
    <name evidence="14" type="ORF">M406DRAFT_61188</name>
</gene>
<dbReference type="Pfam" id="PF00664">
    <property type="entry name" value="ABC_membrane"/>
    <property type="match status" value="2"/>
</dbReference>
<evidence type="ECO:0000256" key="11">
    <source>
        <dbReference type="SAM" id="Phobius"/>
    </source>
</evidence>
<dbReference type="SUPFAM" id="SSF90123">
    <property type="entry name" value="ABC transporter transmembrane region"/>
    <property type="match status" value="2"/>
</dbReference>
<feature type="compositionally biased region" description="Basic and acidic residues" evidence="10">
    <location>
        <begin position="805"/>
        <end position="815"/>
    </location>
</feature>
<keyword evidence="5" id="KW-0547">Nucleotide-binding</keyword>
<dbReference type="SMART" id="SM00382">
    <property type="entry name" value="AAA"/>
    <property type="match status" value="2"/>
</dbReference>
<dbReference type="FunFam" id="3.40.50.300:FF:000630">
    <property type="entry name" value="ATP-binding cassette (ABC) transporter, putative"/>
    <property type="match status" value="1"/>
</dbReference>
<name>A0A9P4Y5Q7_CRYP1</name>
<keyword evidence="3 11" id="KW-0812">Transmembrane</keyword>
<dbReference type="InterPro" id="IPR011527">
    <property type="entry name" value="ABC1_TM_dom"/>
</dbReference>
<dbReference type="Gene3D" id="1.20.1560.10">
    <property type="entry name" value="ABC transporter type 1, transmembrane domain"/>
    <property type="match status" value="2"/>
</dbReference>
<feature type="transmembrane region" description="Helical" evidence="11">
    <location>
        <begin position="452"/>
        <end position="480"/>
    </location>
</feature>
<feature type="domain" description="ABC transporter" evidence="12">
    <location>
        <begin position="567"/>
        <end position="818"/>
    </location>
</feature>
<evidence type="ECO:0000313" key="15">
    <source>
        <dbReference type="Proteomes" id="UP000803844"/>
    </source>
</evidence>
<feature type="transmembrane region" description="Helical" evidence="11">
    <location>
        <begin position="861"/>
        <end position="885"/>
    </location>
</feature>
<dbReference type="RefSeq" id="XP_040778164.1">
    <property type="nucleotide sequence ID" value="XM_040924723.1"/>
</dbReference>
<organism evidence="14 15">
    <name type="scientific">Cryphonectria parasitica (strain ATCC 38755 / EP155)</name>
    <dbReference type="NCBI Taxonomy" id="660469"/>
    <lineage>
        <taxon>Eukaryota</taxon>
        <taxon>Fungi</taxon>
        <taxon>Dikarya</taxon>
        <taxon>Ascomycota</taxon>
        <taxon>Pezizomycotina</taxon>
        <taxon>Sordariomycetes</taxon>
        <taxon>Sordariomycetidae</taxon>
        <taxon>Diaporthales</taxon>
        <taxon>Cryphonectriaceae</taxon>
        <taxon>Cryphonectria-Endothia species complex</taxon>
        <taxon>Cryphonectria</taxon>
    </lineage>
</organism>
<comment type="subcellular location">
    <subcellularLocation>
        <location evidence="1">Membrane</location>
        <topology evidence="1">Multi-pass membrane protein</topology>
    </subcellularLocation>
</comment>
<keyword evidence="9" id="KW-0325">Glycoprotein</keyword>
<feature type="compositionally biased region" description="Basic and acidic residues" evidence="10">
    <location>
        <begin position="1180"/>
        <end position="1190"/>
    </location>
</feature>
<evidence type="ECO:0000256" key="3">
    <source>
        <dbReference type="ARBA" id="ARBA00022692"/>
    </source>
</evidence>
<dbReference type="InterPro" id="IPR036640">
    <property type="entry name" value="ABC1_TM_sf"/>
</dbReference>
<dbReference type="SUPFAM" id="SSF52540">
    <property type="entry name" value="P-loop containing nucleoside triphosphate hydrolases"/>
    <property type="match status" value="2"/>
</dbReference>
<dbReference type="GO" id="GO:0140359">
    <property type="term" value="F:ABC-type transporter activity"/>
    <property type="evidence" value="ECO:0007669"/>
    <property type="project" value="InterPro"/>
</dbReference>
<dbReference type="InterPro" id="IPR017871">
    <property type="entry name" value="ABC_transporter-like_CS"/>
</dbReference>
<dbReference type="GO" id="GO:0000329">
    <property type="term" value="C:fungal-type vacuole membrane"/>
    <property type="evidence" value="ECO:0007669"/>
    <property type="project" value="TreeGrafter"/>
</dbReference>
<dbReference type="OrthoDB" id="6500128at2759"/>
<keyword evidence="4" id="KW-0677">Repeat</keyword>
<dbReference type="GO" id="GO:0016887">
    <property type="term" value="F:ATP hydrolysis activity"/>
    <property type="evidence" value="ECO:0007669"/>
    <property type="project" value="InterPro"/>
</dbReference>
<feature type="transmembrane region" description="Helical" evidence="11">
    <location>
        <begin position="114"/>
        <end position="142"/>
    </location>
</feature>